<name>A0A1N6ECP8_9RHOB</name>
<feature type="transmembrane region" description="Helical" evidence="1">
    <location>
        <begin position="40"/>
        <end position="62"/>
    </location>
</feature>
<accession>A0A1N6ECP8</accession>
<keyword evidence="1" id="KW-1133">Transmembrane helix</keyword>
<evidence type="ECO:0000256" key="1">
    <source>
        <dbReference type="SAM" id="Phobius"/>
    </source>
</evidence>
<evidence type="ECO:0000313" key="3">
    <source>
        <dbReference type="Proteomes" id="UP000184932"/>
    </source>
</evidence>
<dbReference type="RefSeq" id="WP_074254771.1">
    <property type="nucleotide sequence ID" value="NZ_FSRL01000001.1"/>
</dbReference>
<proteinExistence type="predicted"/>
<protein>
    <submittedName>
        <fullName evidence="2">Uncharacterized protein</fullName>
    </submittedName>
</protein>
<dbReference type="Proteomes" id="UP000184932">
    <property type="component" value="Unassembled WGS sequence"/>
</dbReference>
<keyword evidence="3" id="KW-1185">Reference proteome</keyword>
<dbReference type="EMBL" id="FSRL01000001">
    <property type="protein sequence ID" value="SIN80786.1"/>
    <property type="molecule type" value="Genomic_DNA"/>
</dbReference>
<keyword evidence="1" id="KW-0812">Transmembrane</keyword>
<evidence type="ECO:0000313" key="2">
    <source>
        <dbReference type="EMBL" id="SIN80786.1"/>
    </source>
</evidence>
<feature type="transmembrane region" description="Helical" evidence="1">
    <location>
        <begin position="104"/>
        <end position="121"/>
    </location>
</feature>
<keyword evidence="1" id="KW-0472">Membrane</keyword>
<feature type="transmembrane region" description="Helical" evidence="1">
    <location>
        <begin position="74"/>
        <end position="98"/>
    </location>
</feature>
<dbReference type="OrthoDB" id="9890319at2"/>
<reference evidence="3" key="1">
    <citation type="submission" date="2016-11" db="EMBL/GenBank/DDBJ databases">
        <authorList>
            <person name="Varghese N."/>
            <person name="Submissions S."/>
        </authorList>
    </citation>
    <scope>NUCLEOTIDE SEQUENCE [LARGE SCALE GENOMIC DNA]</scope>
    <source>
        <strain evidence="3">DSM 29440</strain>
    </source>
</reference>
<gene>
    <name evidence="2" type="ORF">SAMN05444002_0600</name>
</gene>
<organism evidence="2 3">
    <name type="scientific">Vannielia litorea</name>
    <dbReference type="NCBI Taxonomy" id="1217970"/>
    <lineage>
        <taxon>Bacteria</taxon>
        <taxon>Pseudomonadati</taxon>
        <taxon>Pseudomonadota</taxon>
        <taxon>Alphaproteobacteria</taxon>
        <taxon>Rhodobacterales</taxon>
        <taxon>Paracoccaceae</taxon>
        <taxon>Vannielia</taxon>
    </lineage>
</organism>
<dbReference type="AlphaFoldDB" id="A0A1N6ECP8"/>
<sequence length="127" mass="13016">MSIGKRALLAHALGFVAGVGAAWALTYLFSGLVLGEGSGVAMLALVAFGAGVAGFAVWTLVVTRMLPIRADGRWWALGVASVVGLMVVATGIMALGVFNPPQTLVLMLFLLFALGGWATHGRMTGEG</sequence>
<dbReference type="STRING" id="1217970.SAMN05444002_0600"/>